<dbReference type="AlphaFoldDB" id="A0A6A7AHZ7"/>
<feature type="region of interest" description="Disordered" evidence="1">
    <location>
        <begin position="168"/>
        <end position="195"/>
    </location>
</feature>
<reference evidence="2" key="1">
    <citation type="journal article" date="2020" name="Stud. Mycol.">
        <title>101 Dothideomycetes genomes: a test case for predicting lifestyles and emergence of pathogens.</title>
        <authorList>
            <person name="Haridas S."/>
            <person name="Albert R."/>
            <person name="Binder M."/>
            <person name="Bloem J."/>
            <person name="Labutti K."/>
            <person name="Salamov A."/>
            <person name="Andreopoulos B."/>
            <person name="Baker S."/>
            <person name="Barry K."/>
            <person name="Bills G."/>
            <person name="Bluhm B."/>
            <person name="Cannon C."/>
            <person name="Castanera R."/>
            <person name="Culley D."/>
            <person name="Daum C."/>
            <person name="Ezra D."/>
            <person name="Gonzalez J."/>
            <person name="Henrissat B."/>
            <person name="Kuo A."/>
            <person name="Liang C."/>
            <person name="Lipzen A."/>
            <person name="Lutzoni F."/>
            <person name="Magnuson J."/>
            <person name="Mondo S."/>
            <person name="Nolan M."/>
            <person name="Ohm R."/>
            <person name="Pangilinan J."/>
            <person name="Park H.-J."/>
            <person name="Ramirez L."/>
            <person name="Alfaro M."/>
            <person name="Sun H."/>
            <person name="Tritt A."/>
            <person name="Yoshinaga Y."/>
            <person name="Zwiers L.-H."/>
            <person name="Turgeon B."/>
            <person name="Goodwin S."/>
            <person name="Spatafora J."/>
            <person name="Crous P."/>
            <person name="Grigoriev I."/>
        </authorList>
    </citation>
    <scope>NUCLEOTIDE SEQUENCE</scope>
    <source>
        <strain evidence="2">CBS 113818</strain>
    </source>
</reference>
<proteinExistence type="predicted"/>
<keyword evidence="3" id="KW-1185">Reference proteome</keyword>
<evidence type="ECO:0000256" key="1">
    <source>
        <dbReference type="SAM" id="MobiDB-lite"/>
    </source>
</evidence>
<feature type="compositionally biased region" description="Low complexity" evidence="1">
    <location>
        <begin position="177"/>
        <end position="195"/>
    </location>
</feature>
<evidence type="ECO:0000313" key="3">
    <source>
        <dbReference type="Proteomes" id="UP000799424"/>
    </source>
</evidence>
<protein>
    <submittedName>
        <fullName evidence="2">Uncharacterized protein</fullName>
    </submittedName>
</protein>
<dbReference type="EMBL" id="MU006217">
    <property type="protein sequence ID" value="KAF2832723.1"/>
    <property type="molecule type" value="Genomic_DNA"/>
</dbReference>
<dbReference type="OrthoDB" id="4357141at2759"/>
<sequence length="195" mass="21219">MVGKEHFMYLYSPARDRALTSRNIRAGWYATGPFPFNPERVLRDVPKLVAEVGSNDPEAKTTSADLPSKVPRTTITPVTTEALTSLHDLIVRDTHALDATNKDCLQKRIQKLASAAKVLFAAQALLKDCNQFLLKINRKAKACPLTKSLVLGKAKVMSFEDLEEAEQSVLRKSKPRQASQSAGVGVGADASAKAT</sequence>
<organism evidence="2 3">
    <name type="scientific">Ophiobolus disseminans</name>
    <dbReference type="NCBI Taxonomy" id="1469910"/>
    <lineage>
        <taxon>Eukaryota</taxon>
        <taxon>Fungi</taxon>
        <taxon>Dikarya</taxon>
        <taxon>Ascomycota</taxon>
        <taxon>Pezizomycotina</taxon>
        <taxon>Dothideomycetes</taxon>
        <taxon>Pleosporomycetidae</taxon>
        <taxon>Pleosporales</taxon>
        <taxon>Pleosporineae</taxon>
        <taxon>Phaeosphaeriaceae</taxon>
        <taxon>Ophiobolus</taxon>
    </lineage>
</organism>
<gene>
    <name evidence="2" type="ORF">CC86DRAFT_401471</name>
</gene>
<evidence type="ECO:0000313" key="2">
    <source>
        <dbReference type="EMBL" id="KAF2832723.1"/>
    </source>
</evidence>
<name>A0A6A7AHZ7_9PLEO</name>
<accession>A0A6A7AHZ7</accession>
<dbReference type="Proteomes" id="UP000799424">
    <property type="component" value="Unassembled WGS sequence"/>
</dbReference>